<comment type="caution">
    <text evidence="2">The sequence shown here is derived from an EMBL/GenBank/DDBJ whole genome shotgun (WGS) entry which is preliminary data.</text>
</comment>
<name>A0A844F2D6_CLOSV</name>
<dbReference type="Gene3D" id="2.70.98.10">
    <property type="match status" value="1"/>
</dbReference>
<dbReference type="AlphaFoldDB" id="A0A844F2D6"/>
<dbReference type="GO" id="GO:0005975">
    <property type="term" value="P:carbohydrate metabolic process"/>
    <property type="evidence" value="ECO:0007669"/>
    <property type="project" value="InterPro"/>
</dbReference>
<dbReference type="InterPro" id="IPR011013">
    <property type="entry name" value="Gal_mutarotase_sf_dom"/>
</dbReference>
<evidence type="ECO:0000313" key="3">
    <source>
        <dbReference type="Proteomes" id="UP000462363"/>
    </source>
</evidence>
<proteinExistence type="predicted"/>
<dbReference type="EMBL" id="VUMB01000008">
    <property type="protein sequence ID" value="MSS39742.1"/>
    <property type="molecule type" value="Genomic_DNA"/>
</dbReference>
<dbReference type="GO" id="GO:0030246">
    <property type="term" value="F:carbohydrate binding"/>
    <property type="evidence" value="ECO:0007669"/>
    <property type="project" value="InterPro"/>
</dbReference>
<gene>
    <name evidence="2" type="ORF">FYJ37_05085</name>
</gene>
<sequence>MTVLCLDYAQNGIGSNSCGPELAEQYRLDSKEFVFGIRLIPYKN</sequence>
<evidence type="ECO:0000313" key="2">
    <source>
        <dbReference type="EMBL" id="MSS39742.1"/>
    </source>
</evidence>
<dbReference type="InterPro" id="IPR004199">
    <property type="entry name" value="B-gal_small/dom_5"/>
</dbReference>
<dbReference type="GO" id="GO:0009341">
    <property type="term" value="C:beta-galactosidase complex"/>
    <property type="evidence" value="ECO:0007669"/>
    <property type="project" value="InterPro"/>
</dbReference>
<feature type="domain" description="Beta galactosidase small chain/" evidence="1">
    <location>
        <begin position="2"/>
        <end position="39"/>
    </location>
</feature>
<accession>A0A844F2D6</accession>
<dbReference type="Pfam" id="PF02929">
    <property type="entry name" value="Bgal_small_N"/>
    <property type="match status" value="1"/>
</dbReference>
<organism evidence="2 3">
    <name type="scientific">Clostridium scindens (strain JCM 10418 / VPI 12708)</name>
    <dbReference type="NCBI Taxonomy" id="29347"/>
    <lineage>
        <taxon>Bacteria</taxon>
        <taxon>Bacillati</taxon>
        <taxon>Bacillota</taxon>
        <taxon>Clostridia</taxon>
        <taxon>Lachnospirales</taxon>
        <taxon>Lachnospiraceae</taxon>
    </lineage>
</organism>
<dbReference type="GO" id="GO:0004565">
    <property type="term" value="F:beta-galactosidase activity"/>
    <property type="evidence" value="ECO:0007669"/>
    <property type="project" value="InterPro"/>
</dbReference>
<evidence type="ECO:0000259" key="1">
    <source>
        <dbReference type="Pfam" id="PF02929"/>
    </source>
</evidence>
<dbReference type="RefSeq" id="WP_082210513.1">
    <property type="nucleotide sequence ID" value="NZ_CAMBVY010000011.1"/>
</dbReference>
<protein>
    <recommendedName>
        <fullName evidence="1">Beta galactosidase small chain/ domain-containing protein</fullName>
    </recommendedName>
</protein>
<reference evidence="2 3" key="1">
    <citation type="submission" date="2019-08" db="EMBL/GenBank/DDBJ databases">
        <title>In-depth cultivation of the pig gut microbiome towards novel bacterial diversity and tailored functional studies.</title>
        <authorList>
            <person name="Wylensek D."/>
            <person name="Hitch T.C.A."/>
            <person name="Clavel T."/>
        </authorList>
    </citation>
    <scope>NUCLEOTIDE SEQUENCE [LARGE SCALE GENOMIC DNA]</scope>
    <source>
        <strain evidence="2 3">BL-389-WT-3D</strain>
    </source>
</reference>
<dbReference type="Proteomes" id="UP000462363">
    <property type="component" value="Unassembled WGS sequence"/>
</dbReference>
<dbReference type="SUPFAM" id="SSF74650">
    <property type="entry name" value="Galactose mutarotase-like"/>
    <property type="match status" value="1"/>
</dbReference>
<dbReference type="InterPro" id="IPR014718">
    <property type="entry name" value="GH-type_carb-bd"/>
</dbReference>